<protein>
    <submittedName>
        <fullName evidence="1">Uncharacterized protein</fullName>
    </submittedName>
</protein>
<proteinExistence type="predicted"/>
<accession>A0A0A8YXI7</accession>
<organism evidence="1">
    <name type="scientific">Arundo donax</name>
    <name type="common">Giant reed</name>
    <name type="synonym">Donax arundinaceus</name>
    <dbReference type="NCBI Taxonomy" id="35708"/>
    <lineage>
        <taxon>Eukaryota</taxon>
        <taxon>Viridiplantae</taxon>
        <taxon>Streptophyta</taxon>
        <taxon>Embryophyta</taxon>
        <taxon>Tracheophyta</taxon>
        <taxon>Spermatophyta</taxon>
        <taxon>Magnoliopsida</taxon>
        <taxon>Liliopsida</taxon>
        <taxon>Poales</taxon>
        <taxon>Poaceae</taxon>
        <taxon>PACMAD clade</taxon>
        <taxon>Arundinoideae</taxon>
        <taxon>Arundineae</taxon>
        <taxon>Arundo</taxon>
    </lineage>
</organism>
<name>A0A0A8YXI7_ARUDO</name>
<reference evidence="1" key="1">
    <citation type="submission" date="2014-09" db="EMBL/GenBank/DDBJ databases">
        <authorList>
            <person name="Magalhaes I.L.F."/>
            <person name="Oliveira U."/>
            <person name="Santos F.R."/>
            <person name="Vidigal T.H.D.A."/>
            <person name="Brescovit A.D."/>
            <person name="Santos A.J."/>
        </authorList>
    </citation>
    <scope>NUCLEOTIDE SEQUENCE</scope>
    <source>
        <tissue evidence="1">Shoot tissue taken approximately 20 cm above the soil surface</tissue>
    </source>
</reference>
<dbReference type="AlphaFoldDB" id="A0A0A8YXI7"/>
<evidence type="ECO:0000313" key="1">
    <source>
        <dbReference type="EMBL" id="JAD31301.1"/>
    </source>
</evidence>
<dbReference type="EMBL" id="GBRH01266594">
    <property type="protein sequence ID" value="JAD31301.1"/>
    <property type="molecule type" value="Transcribed_RNA"/>
</dbReference>
<sequence length="62" mass="6980">MVTKHTKLTLEQKVKIEEKLREIQSETPVFLSVKRRCDVRMVSSASAPFLQFSNSVSAPESG</sequence>
<reference evidence="1" key="2">
    <citation type="journal article" date="2015" name="Data Brief">
        <title>Shoot transcriptome of the giant reed, Arundo donax.</title>
        <authorList>
            <person name="Barrero R.A."/>
            <person name="Guerrero F.D."/>
            <person name="Moolhuijzen P."/>
            <person name="Goolsby J.A."/>
            <person name="Tidwell J."/>
            <person name="Bellgard S.E."/>
            <person name="Bellgard M.I."/>
        </authorList>
    </citation>
    <scope>NUCLEOTIDE SEQUENCE</scope>
    <source>
        <tissue evidence="1">Shoot tissue taken approximately 20 cm above the soil surface</tissue>
    </source>
</reference>